<dbReference type="Proteomes" id="UP000018837">
    <property type="component" value="Unassembled WGS sequence"/>
</dbReference>
<evidence type="ECO:0000313" key="2">
    <source>
        <dbReference type="Proteomes" id="UP000018837"/>
    </source>
</evidence>
<organism evidence="1 2">
    <name type="scientific">Tannerella sp. oral taxon BU063 isolate Cell 2</name>
    <dbReference type="NCBI Taxonomy" id="1411148"/>
    <lineage>
        <taxon>Bacteria</taxon>
        <taxon>Pseudomonadati</taxon>
        <taxon>Bacteroidota</taxon>
        <taxon>Bacteroidia</taxon>
        <taxon>Bacteroidales</taxon>
        <taxon>Tannerellaceae</taxon>
        <taxon>Tannerella</taxon>
    </lineage>
</organism>
<dbReference type="EMBL" id="AYUF01000439">
    <property type="protein sequence ID" value="ETK01759.1"/>
    <property type="molecule type" value="Genomic_DNA"/>
</dbReference>
<gene>
    <name evidence="1" type="ORF">N425_08035</name>
</gene>
<reference evidence="1 2" key="1">
    <citation type="submission" date="2013-11" db="EMBL/GenBank/DDBJ databases">
        <title>Single cell genomics of uncultured Tannerella BU063 (oral taxon 286).</title>
        <authorList>
            <person name="Beall C.J."/>
            <person name="Campbell A.G."/>
            <person name="Griffen A.L."/>
            <person name="Podar M."/>
            <person name="Leys E.J."/>
        </authorList>
    </citation>
    <scope>NUCLEOTIDE SEQUENCE [LARGE SCALE GENOMIC DNA]</scope>
    <source>
        <strain evidence="1">Cell 2</strain>
    </source>
</reference>
<name>W2C3H9_9BACT</name>
<proteinExistence type="predicted"/>
<dbReference type="AlphaFoldDB" id="W2C3H9"/>
<accession>W2C3H9</accession>
<protein>
    <submittedName>
        <fullName evidence="1">Uncharacterized protein</fullName>
    </submittedName>
</protein>
<evidence type="ECO:0000313" key="1">
    <source>
        <dbReference type="EMBL" id="ETK01759.1"/>
    </source>
</evidence>
<sequence length="48" mass="5478">MNPCINDGLCQEWENELQQAPDKQPKYQLAEEATVAKQVFPKKANAIF</sequence>
<comment type="caution">
    <text evidence="1">The sequence shown here is derived from an EMBL/GenBank/DDBJ whole genome shotgun (WGS) entry which is preliminary data.</text>
</comment>